<feature type="region of interest" description="Disordered" evidence="1">
    <location>
        <begin position="244"/>
        <end position="269"/>
    </location>
</feature>
<dbReference type="RefSeq" id="WP_345767546.1">
    <property type="nucleotide sequence ID" value="NZ_CP154834.1"/>
</dbReference>
<evidence type="ECO:0000256" key="1">
    <source>
        <dbReference type="SAM" id="MobiDB-lite"/>
    </source>
</evidence>
<reference evidence="2 3" key="1">
    <citation type="submission" date="2024-04" db="EMBL/GenBank/DDBJ databases">
        <title>Genome sequencing and assembly of rice foliar adapted Chryseobacterium endophyticum OsEnb-ALM-A6.</title>
        <authorList>
            <person name="Kumar S."/>
            <person name="Javed M."/>
            <person name="Chouhan V."/>
            <person name="Charishma K."/>
            <person name="Patel A."/>
            <person name="Kumar M."/>
            <person name="Sahu K.P."/>
            <person name="Kumar A."/>
        </authorList>
    </citation>
    <scope>NUCLEOTIDE SEQUENCE [LARGE SCALE GENOMIC DNA]</scope>
    <source>
        <strain evidence="2 3">OsEnb-ALM-A6</strain>
    </source>
</reference>
<keyword evidence="3" id="KW-1185">Reference proteome</keyword>
<dbReference type="Proteomes" id="UP001463665">
    <property type="component" value="Chromosome"/>
</dbReference>
<dbReference type="EMBL" id="CP154834">
    <property type="protein sequence ID" value="XAO76074.1"/>
    <property type="molecule type" value="Genomic_DNA"/>
</dbReference>
<organism evidence="2 3">
    <name type="scientific">Chryseobacterium endophyticum</name>
    <dbReference type="NCBI Taxonomy" id="1854762"/>
    <lineage>
        <taxon>Bacteria</taxon>
        <taxon>Pseudomonadati</taxon>
        <taxon>Bacteroidota</taxon>
        <taxon>Flavobacteriia</taxon>
        <taxon>Flavobacteriales</taxon>
        <taxon>Weeksellaceae</taxon>
        <taxon>Chryseobacterium group</taxon>
        <taxon>Chryseobacterium</taxon>
    </lineage>
</organism>
<accession>A0AAU6WUE6</accession>
<evidence type="ECO:0000313" key="3">
    <source>
        <dbReference type="Proteomes" id="UP001463665"/>
    </source>
</evidence>
<protein>
    <submittedName>
        <fullName evidence="2">Uncharacterized protein</fullName>
    </submittedName>
</protein>
<sequence>MGTITGNQNPIVGETNSYAINLFGAIPFVSTAGSYEWYLFKKQKSGSWIDITKNGIPKKGNNVVYKFFEPVAGDLFEIRVFEVVQGLLPSVEPSKKLFGKLEVTPTTNKNAQIDKVILFNRGKKDVNKASYRDTLVAQAFCTGLFGKEIEFQLWEDDAPGKGHDAAVNKNNKIPHTFKATVNEKGIAEVKISLSADEKIMRQIADKFLMRGDKDEGANHEYYVTATYLGKGEKASHVNVLVANPDYKPRPKTDSPKFPATPIDQAPKQPDAKGKILDAYFADASGGKLARVQVGKKVQVKIKTSGMVGKHIQYKVWEYDLGSNDLIYESGKIKVVSDLILTGGFTISQRIFSKGIDFGSMDSDSGKQNYFLEVIPIDISAESQKFGVSSDGLMEVENVKSPTIVNATPKKNDKKTDCCIIDEEFFLKNYELEFPKKINREN</sequence>
<gene>
    <name evidence="2" type="ORF">AAFP95_09845</name>
</gene>
<name>A0AAU6WUE6_9FLAO</name>
<dbReference type="AlphaFoldDB" id="A0AAU6WUE6"/>
<evidence type="ECO:0000313" key="2">
    <source>
        <dbReference type="EMBL" id="XAO76074.1"/>
    </source>
</evidence>
<proteinExistence type="predicted"/>